<proteinExistence type="predicted"/>
<name>A0ABY5S4J8_9BACL</name>
<keyword evidence="3 8" id="KW-0597">Phosphoprotein</keyword>
<dbReference type="Gene3D" id="1.10.10.60">
    <property type="entry name" value="Homeodomain-like"/>
    <property type="match status" value="2"/>
</dbReference>
<feature type="modified residue" description="4-aspartylphosphate" evidence="8">
    <location>
        <position position="55"/>
    </location>
</feature>
<dbReference type="InterPro" id="IPR018060">
    <property type="entry name" value="HTH_AraC"/>
</dbReference>
<dbReference type="Pfam" id="PF00072">
    <property type="entry name" value="Response_reg"/>
    <property type="match status" value="1"/>
</dbReference>
<organism evidence="11 12">
    <name type="scientific">Paenibacillus spongiae</name>
    <dbReference type="NCBI Taxonomy" id="2909671"/>
    <lineage>
        <taxon>Bacteria</taxon>
        <taxon>Bacillati</taxon>
        <taxon>Bacillota</taxon>
        <taxon>Bacilli</taxon>
        <taxon>Bacillales</taxon>
        <taxon>Paenibacillaceae</taxon>
        <taxon>Paenibacillus</taxon>
    </lineage>
</organism>
<dbReference type="InterPro" id="IPR051552">
    <property type="entry name" value="HptR"/>
</dbReference>
<reference evidence="11" key="1">
    <citation type="submission" date="2022-01" db="EMBL/GenBank/DDBJ databases">
        <title>Paenibacillus spongiae sp. nov., isolated from marine sponge.</title>
        <authorList>
            <person name="Li Z."/>
            <person name="Zhang M."/>
        </authorList>
    </citation>
    <scope>NUCLEOTIDE SEQUENCE</scope>
    <source>
        <strain evidence="11">PHS-Z3</strain>
    </source>
</reference>
<evidence type="ECO:0000256" key="8">
    <source>
        <dbReference type="PROSITE-ProRule" id="PRU00169"/>
    </source>
</evidence>
<dbReference type="SMART" id="SM00342">
    <property type="entry name" value="HTH_ARAC"/>
    <property type="match status" value="1"/>
</dbReference>
<dbReference type="InterPro" id="IPR011006">
    <property type="entry name" value="CheY-like_superfamily"/>
</dbReference>
<accession>A0ABY5S4J8</accession>
<evidence type="ECO:0000256" key="5">
    <source>
        <dbReference type="ARBA" id="ARBA00023015"/>
    </source>
</evidence>
<evidence type="ECO:0000256" key="4">
    <source>
        <dbReference type="ARBA" id="ARBA00023012"/>
    </source>
</evidence>
<evidence type="ECO:0000256" key="7">
    <source>
        <dbReference type="ARBA" id="ARBA00023163"/>
    </source>
</evidence>
<dbReference type="InterPro" id="IPR001789">
    <property type="entry name" value="Sig_transdc_resp-reg_receiver"/>
</dbReference>
<dbReference type="InterPro" id="IPR020449">
    <property type="entry name" value="Tscrpt_reg_AraC-type_HTH"/>
</dbReference>
<keyword evidence="7" id="KW-0804">Transcription</keyword>
<sequence>MLNVLIVDDERLVRKGLISTMPWEKYDLHIAGEAGNGRAALDFMEKHRVDLLFVDLTMPVMSGFELMKAVRMKYPMTWLVVLTCHQDFDYIQEAMRAGAIDYVVKTQLDKEHMDGILLRIIQRIEFEQMNQAARTTVSNNGTNESPIILIAGRSPAAPDDVYAILHDAGFHSATAMGDNIWSVPSAIHEAALRRFVARTDEFILLKVHGNKQTSVSEIRHYMFYEYEQHRNVYDLQLPLPEDVQAWNARDLLDELWFSYHWLHDEKIWDNLIALIERTKPDTGQLRDMLHQSVELWRELFPNRELDEREAEWLSSGFWKEYKRCVGDLRNQIRNGMKQSAYSDEIIIAIMKALYFMKKLEHTSINRDLIAAKINMSSGYFSECFKDITGRTFGDYMKDLQIDKAKALLETTPLPIYRIAELSGYKDDKYFSKIFRERVGINPAEYRKTHERSRLTP</sequence>
<feature type="domain" description="HTH araC/xylS-type" evidence="9">
    <location>
        <begin position="350"/>
        <end position="448"/>
    </location>
</feature>
<dbReference type="PRINTS" id="PR00032">
    <property type="entry name" value="HTHARAC"/>
</dbReference>
<evidence type="ECO:0000313" key="11">
    <source>
        <dbReference type="EMBL" id="UVI28824.1"/>
    </source>
</evidence>
<evidence type="ECO:0000259" key="9">
    <source>
        <dbReference type="PROSITE" id="PS01124"/>
    </source>
</evidence>
<dbReference type="PROSITE" id="PS50110">
    <property type="entry name" value="RESPONSE_REGULATORY"/>
    <property type="match status" value="1"/>
</dbReference>
<dbReference type="SMART" id="SM00448">
    <property type="entry name" value="REC"/>
    <property type="match status" value="1"/>
</dbReference>
<keyword evidence="6" id="KW-0238">DNA-binding</keyword>
<comment type="subcellular location">
    <subcellularLocation>
        <location evidence="1">Cytoplasm</location>
    </subcellularLocation>
</comment>
<evidence type="ECO:0000256" key="2">
    <source>
        <dbReference type="ARBA" id="ARBA00022490"/>
    </source>
</evidence>
<evidence type="ECO:0000256" key="1">
    <source>
        <dbReference type="ARBA" id="ARBA00004496"/>
    </source>
</evidence>
<dbReference type="PROSITE" id="PS01124">
    <property type="entry name" value="HTH_ARAC_FAMILY_2"/>
    <property type="match status" value="1"/>
</dbReference>
<dbReference type="CDD" id="cd17536">
    <property type="entry name" value="REC_YesN-like"/>
    <property type="match status" value="1"/>
</dbReference>
<dbReference type="EMBL" id="CP091430">
    <property type="protein sequence ID" value="UVI28824.1"/>
    <property type="molecule type" value="Genomic_DNA"/>
</dbReference>
<evidence type="ECO:0000256" key="3">
    <source>
        <dbReference type="ARBA" id="ARBA00022553"/>
    </source>
</evidence>
<dbReference type="PANTHER" id="PTHR42713:SF3">
    <property type="entry name" value="TRANSCRIPTIONAL REGULATORY PROTEIN HPTR"/>
    <property type="match status" value="1"/>
</dbReference>
<gene>
    <name evidence="11" type="ORF">L1F29_25790</name>
</gene>
<protein>
    <submittedName>
        <fullName evidence="11">Response regulator</fullName>
    </submittedName>
</protein>
<dbReference type="SUPFAM" id="SSF46689">
    <property type="entry name" value="Homeodomain-like"/>
    <property type="match status" value="1"/>
</dbReference>
<dbReference type="RefSeq" id="WP_258384912.1">
    <property type="nucleotide sequence ID" value="NZ_CP091430.1"/>
</dbReference>
<dbReference type="Gene3D" id="3.40.50.2300">
    <property type="match status" value="1"/>
</dbReference>
<evidence type="ECO:0000313" key="12">
    <source>
        <dbReference type="Proteomes" id="UP001057877"/>
    </source>
</evidence>
<dbReference type="Pfam" id="PF12833">
    <property type="entry name" value="HTH_18"/>
    <property type="match status" value="1"/>
</dbReference>
<keyword evidence="5" id="KW-0805">Transcription regulation</keyword>
<keyword evidence="12" id="KW-1185">Reference proteome</keyword>
<dbReference type="PANTHER" id="PTHR42713">
    <property type="entry name" value="HISTIDINE KINASE-RELATED"/>
    <property type="match status" value="1"/>
</dbReference>
<keyword evidence="2" id="KW-0963">Cytoplasm</keyword>
<dbReference type="SUPFAM" id="SSF52172">
    <property type="entry name" value="CheY-like"/>
    <property type="match status" value="1"/>
</dbReference>
<dbReference type="PROSITE" id="PS00041">
    <property type="entry name" value="HTH_ARAC_FAMILY_1"/>
    <property type="match status" value="1"/>
</dbReference>
<dbReference type="InterPro" id="IPR009057">
    <property type="entry name" value="Homeodomain-like_sf"/>
</dbReference>
<evidence type="ECO:0000259" key="10">
    <source>
        <dbReference type="PROSITE" id="PS50110"/>
    </source>
</evidence>
<dbReference type="Proteomes" id="UP001057877">
    <property type="component" value="Chromosome"/>
</dbReference>
<dbReference type="InterPro" id="IPR018062">
    <property type="entry name" value="HTH_AraC-typ_CS"/>
</dbReference>
<feature type="domain" description="Response regulatory" evidence="10">
    <location>
        <begin position="3"/>
        <end position="120"/>
    </location>
</feature>
<keyword evidence="4" id="KW-0902">Two-component regulatory system</keyword>
<evidence type="ECO:0000256" key="6">
    <source>
        <dbReference type="ARBA" id="ARBA00023125"/>
    </source>
</evidence>